<evidence type="ECO:0000313" key="3">
    <source>
        <dbReference type="EMBL" id="GEM50164.1"/>
    </source>
</evidence>
<sequence>MTTSKVFTSGGSQAVRIPREFRIDTQEVTIERIGDSLIITPLKPENHRDTWLSWYEGIGAGETIEREQPEEQERNWDL</sequence>
<accession>A0A511NBI1</accession>
<organism evidence="3 4">
    <name type="scientific">Deinococcus cellulosilyticus (strain DSM 18568 / NBRC 106333 / KACC 11606 / 5516J-15)</name>
    <dbReference type="NCBI Taxonomy" id="1223518"/>
    <lineage>
        <taxon>Bacteria</taxon>
        <taxon>Thermotogati</taxon>
        <taxon>Deinococcota</taxon>
        <taxon>Deinococci</taxon>
        <taxon>Deinococcales</taxon>
        <taxon>Deinococcaceae</taxon>
        <taxon>Deinococcus</taxon>
    </lineage>
</organism>
<keyword evidence="4" id="KW-1185">Reference proteome</keyword>
<dbReference type="OrthoDB" id="9810009at2"/>
<protein>
    <submittedName>
        <fullName evidence="3">Antitoxin</fullName>
    </submittedName>
</protein>
<keyword evidence="1" id="KW-0238">DNA-binding</keyword>
<name>A0A511NBI1_DEIC1</name>
<evidence type="ECO:0000313" key="4">
    <source>
        <dbReference type="Proteomes" id="UP000321306"/>
    </source>
</evidence>
<evidence type="ECO:0000259" key="2">
    <source>
        <dbReference type="PROSITE" id="PS51740"/>
    </source>
</evidence>
<dbReference type="InterPro" id="IPR037914">
    <property type="entry name" value="SpoVT-AbrB_sf"/>
</dbReference>
<dbReference type="Pfam" id="PF04014">
    <property type="entry name" value="MazE_antitoxin"/>
    <property type="match status" value="1"/>
</dbReference>
<proteinExistence type="predicted"/>
<dbReference type="Gene3D" id="2.10.260.10">
    <property type="match status" value="1"/>
</dbReference>
<dbReference type="RefSeq" id="WP_146892141.1">
    <property type="nucleotide sequence ID" value="NZ_BJXB01000063.1"/>
</dbReference>
<dbReference type="InterPro" id="IPR007159">
    <property type="entry name" value="SpoVT-AbrB_dom"/>
</dbReference>
<dbReference type="Proteomes" id="UP000321306">
    <property type="component" value="Unassembled WGS sequence"/>
</dbReference>
<evidence type="ECO:0000256" key="1">
    <source>
        <dbReference type="PROSITE-ProRule" id="PRU01076"/>
    </source>
</evidence>
<feature type="domain" description="SpoVT-AbrB" evidence="2">
    <location>
        <begin position="4"/>
        <end position="44"/>
    </location>
</feature>
<dbReference type="EMBL" id="BJXB01000063">
    <property type="protein sequence ID" value="GEM50164.1"/>
    <property type="molecule type" value="Genomic_DNA"/>
</dbReference>
<dbReference type="AlphaFoldDB" id="A0A511NBI1"/>
<comment type="caution">
    <text evidence="3">The sequence shown here is derived from an EMBL/GenBank/DDBJ whole genome shotgun (WGS) entry which is preliminary data.</text>
</comment>
<dbReference type="SMART" id="SM00966">
    <property type="entry name" value="SpoVT_AbrB"/>
    <property type="match status" value="1"/>
</dbReference>
<dbReference type="SUPFAM" id="SSF89447">
    <property type="entry name" value="AbrB/MazE/MraZ-like"/>
    <property type="match status" value="1"/>
</dbReference>
<dbReference type="PROSITE" id="PS51740">
    <property type="entry name" value="SPOVT_ABRB"/>
    <property type="match status" value="1"/>
</dbReference>
<gene>
    <name evidence="3" type="ORF">DC3_57990</name>
</gene>
<reference evidence="3 4" key="1">
    <citation type="submission" date="2019-07" db="EMBL/GenBank/DDBJ databases">
        <title>Whole genome shotgun sequence of Deinococcus cellulosilyticus NBRC 106333.</title>
        <authorList>
            <person name="Hosoyama A."/>
            <person name="Uohara A."/>
            <person name="Ohji S."/>
            <person name="Ichikawa N."/>
        </authorList>
    </citation>
    <scope>NUCLEOTIDE SEQUENCE [LARGE SCALE GENOMIC DNA]</scope>
    <source>
        <strain evidence="3 4">NBRC 106333</strain>
    </source>
</reference>
<dbReference type="GO" id="GO:0003677">
    <property type="term" value="F:DNA binding"/>
    <property type="evidence" value="ECO:0007669"/>
    <property type="project" value="UniProtKB-UniRule"/>
</dbReference>